<dbReference type="AlphaFoldDB" id="A0A072VEF1"/>
<evidence type="ECO:0000313" key="3">
    <source>
        <dbReference type="Proteomes" id="UP000002051"/>
    </source>
</evidence>
<organism evidence="1 3">
    <name type="scientific">Medicago truncatula</name>
    <name type="common">Barrel medic</name>
    <name type="synonym">Medicago tribuloides</name>
    <dbReference type="NCBI Taxonomy" id="3880"/>
    <lineage>
        <taxon>Eukaryota</taxon>
        <taxon>Viridiplantae</taxon>
        <taxon>Streptophyta</taxon>
        <taxon>Embryophyta</taxon>
        <taxon>Tracheophyta</taxon>
        <taxon>Spermatophyta</taxon>
        <taxon>Magnoliopsida</taxon>
        <taxon>eudicotyledons</taxon>
        <taxon>Gunneridae</taxon>
        <taxon>Pentapetalae</taxon>
        <taxon>rosids</taxon>
        <taxon>fabids</taxon>
        <taxon>Fabales</taxon>
        <taxon>Fabaceae</taxon>
        <taxon>Papilionoideae</taxon>
        <taxon>50 kb inversion clade</taxon>
        <taxon>NPAAA clade</taxon>
        <taxon>Hologalegina</taxon>
        <taxon>IRL clade</taxon>
        <taxon>Trifolieae</taxon>
        <taxon>Medicago</taxon>
    </lineage>
</organism>
<keyword evidence="3" id="KW-1185">Reference proteome</keyword>
<dbReference type="SUPFAM" id="SSF81383">
    <property type="entry name" value="F-box domain"/>
    <property type="match status" value="1"/>
</dbReference>
<dbReference type="InterPro" id="IPR017451">
    <property type="entry name" value="F-box-assoc_interact_dom"/>
</dbReference>
<proteinExistence type="predicted"/>
<protein>
    <submittedName>
        <fullName evidence="1">F-box protein interaction domain protein</fullName>
    </submittedName>
</protein>
<dbReference type="STRING" id="3880.A0A072VEF1"/>
<evidence type="ECO:0000313" key="2">
    <source>
        <dbReference type="EnsemblPlants" id="KEH39971"/>
    </source>
</evidence>
<dbReference type="InterPro" id="IPR050796">
    <property type="entry name" value="SCF_F-box_component"/>
</dbReference>
<gene>
    <name evidence="1" type="ordered locus">MTR_1g017120</name>
</gene>
<evidence type="ECO:0000313" key="1">
    <source>
        <dbReference type="EMBL" id="KEH39971.1"/>
    </source>
</evidence>
<dbReference type="EMBL" id="CM001217">
    <property type="protein sequence ID" value="KEH39971.1"/>
    <property type="molecule type" value="Genomic_DNA"/>
</dbReference>
<accession>A0A072VEF1</accession>
<name>A0A072VEF1_MEDTR</name>
<dbReference type="PANTHER" id="PTHR31672">
    <property type="entry name" value="BNACNNG10540D PROTEIN"/>
    <property type="match status" value="1"/>
</dbReference>
<sequence>MEVPRDIAFEIFSWLPAKSVCKLNSTCNSVTGFSEETVFKRKQSRNLLGRDDTCLFIQPERIIQKYVKRVELHPLPEDRQSSGVPEKVLRLLSNSTSVLASGNGLLLCQTINDHGPIEFFIFNPITKCRSFIPTPESLQRNHDFANINIMLDFSSDDYKVFLFENPMEWSSINCYTCRVYHEKEGVWKTMDNGFLAGGRNMNFDMNLFHNKAIYVISDCSHYFAKPSPFYKPYIMSYHLENGNSTMLRLPREAIRGCHTMTNMGIFNWGKVSSSKRSICLVKVRKSVFTVWYLKDYESSSWQKVLKVRVRGLGLQEKNPQVTGFTVTNGDILVFATEEKVYSCGLNEERFMMVEEIGQHNCRFNLRLFSYSDTFRSCGINAVTWN</sequence>
<dbReference type="Proteomes" id="UP000002051">
    <property type="component" value="Unassembled WGS sequence"/>
</dbReference>
<reference evidence="1 3" key="1">
    <citation type="journal article" date="2011" name="Nature">
        <title>The Medicago genome provides insight into the evolution of rhizobial symbioses.</title>
        <authorList>
            <person name="Young N.D."/>
            <person name="Debelle F."/>
            <person name="Oldroyd G.E."/>
            <person name="Geurts R."/>
            <person name="Cannon S.B."/>
            <person name="Udvardi M.K."/>
            <person name="Benedito V.A."/>
            <person name="Mayer K.F."/>
            <person name="Gouzy J."/>
            <person name="Schoof H."/>
            <person name="Van de Peer Y."/>
            <person name="Proost S."/>
            <person name="Cook D.R."/>
            <person name="Meyers B.C."/>
            <person name="Spannagl M."/>
            <person name="Cheung F."/>
            <person name="De Mita S."/>
            <person name="Krishnakumar V."/>
            <person name="Gundlach H."/>
            <person name="Zhou S."/>
            <person name="Mudge J."/>
            <person name="Bharti A.K."/>
            <person name="Murray J.D."/>
            <person name="Naoumkina M.A."/>
            <person name="Rosen B."/>
            <person name="Silverstein K.A."/>
            <person name="Tang H."/>
            <person name="Rombauts S."/>
            <person name="Zhao P.X."/>
            <person name="Zhou P."/>
            <person name="Barbe V."/>
            <person name="Bardou P."/>
            <person name="Bechner M."/>
            <person name="Bellec A."/>
            <person name="Berger A."/>
            <person name="Berges H."/>
            <person name="Bidwell S."/>
            <person name="Bisseling T."/>
            <person name="Choisne N."/>
            <person name="Couloux A."/>
            <person name="Denny R."/>
            <person name="Deshpande S."/>
            <person name="Dai X."/>
            <person name="Doyle J.J."/>
            <person name="Dudez A.M."/>
            <person name="Farmer A.D."/>
            <person name="Fouteau S."/>
            <person name="Franken C."/>
            <person name="Gibelin C."/>
            <person name="Gish J."/>
            <person name="Goldstein S."/>
            <person name="Gonzalez A.J."/>
            <person name="Green P.J."/>
            <person name="Hallab A."/>
            <person name="Hartog M."/>
            <person name="Hua A."/>
            <person name="Humphray S.J."/>
            <person name="Jeong D.H."/>
            <person name="Jing Y."/>
            <person name="Jocker A."/>
            <person name="Kenton S.M."/>
            <person name="Kim D.J."/>
            <person name="Klee K."/>
            <person name="Lai H."/>
            <person name="Lang C."/>
            <person name="Lin S."/>
            <person name="Macmil S.L."/>
            <person name="Magdelenat G."/>
            <person name="Matthews L."/>
            <person name="McCorrison J."/>
            <person name="Monaghan E.L."/>
            <person name="Mun J.H."/>
            <person name="Najar F.Z."/>
            <person name="Nicholson C."/>
            <person name="Noirot C."/>
            <person name="O'Bleness M."/>
            <person name="Paule C.R."/>
            <person name="Poulain J."/>
            <person name="Prion F."/>
            <person name="Qin B."/>
            <person name="Qu C."/>
            <person name="Retzel E.F."/>
            <person name="Riddle C."/>
            <person name="Sallet E."/>
            <person name="Samain S."/>
            <person name="Samson N."/>
            <person name="Sanders I."/>
            <person name="Saurat O."/>
            <person name="Scarpelli C."/>
            <person name="Schiex T."/>
            <person name="Segurens B."/>
            <person name="Severin A.J."/>
            <person name="Sherrier D.J."/>
            <person name="Shi R."/>
            <person name="Sims S."/>
            <person name="Singer S.R."/>
            <person name="Sinharoy S."/>
            <person name="Sterck L."/>
            <person name="Viollet A."/>
            <person name="Wang B.B."/>
            <person name="Wang K."/>
            <person name="Wang M."/>
            <person name="Wang X."/>
            <person name="Warfsmann J."/>
            <person name="Weissenbach J."/>
            <person name="White D.D."/>
            <person name="White J.D."/>
            <person name="Wiley G.B."/>
            <person name="Wincker P."/>
            <person name="Xing Y."/>
            <person name="Yang L."/>
            <person name="Yao Z."/>
            <person name="Ying F."/>
            <person name="Zhai J."/>
            <person name="Zhou L."/>
            <person name="Zuber A."/>
            <person name="Denarie J."/>
            <person name="Dixon R.A."/>
            <person name="May G.D."/>
            <person name="Schwartz D.C."/>
            <person name="Rogers J."/>
            <person name="Quetier F."/>
            <person name="Town C.D."/>
            <person name="Roe B.A."/>
        </authorList>
    </citation>
    <scope>NUCLEOTIDE SEQUENCE [LARGE SCALE GENOMIC DNA]</scope>
    <source>
        <strain evidence="1">A17</strain>
        <strain evidence="2 3">cv. Jemalong A17</strain>
    </source>
</reference>
<reference evidence="2" key="3">
    <citation type="submission" date="2015-04" db="UniProtKB">
        <authorList>
            <consortium name="EnsemblPlants"/>
        </authorList>
    </citation>
    <scope>IDENTIFICATION</scope>
    <source>
        <strain evidence="2">cv. Jemalong A17</strain>
    </source>
</reference>
<dbReference type="InterPro" id="IPR036047">
    <property type="entry name" value="F-box-like_dom_sf"/>
</dbReference>
<dbReference type="EnsemblPlants" id="KEH39971">
    <property type="protein sequence ID" value="KEH39971"/>
    <property type="gene ID" value="MTR_1g017120"/>
</dbReference>
<dbReference type="PANTHER" id="PTHR31672:SF13">
    <property type="entry name" value="F-BOX PROTEIN CPR30-LIKE"/>
    <property type="match status" value="1"/>
</dbReference>
<dbReference type="NCBIfam" id="TIGR01640">
    <property type="entry name" value="F_box_assoc_1"/>
    <property type="match status" value="1"/>
</dbReference>
<reference evidence="1 3" key="2">
    <citation type="journal article" date="2014" name="BMC Genomics">
        <title>An improved genome release (version Mt4.0) for the model legume Medicago truncatula.</title>
        <authorList>
            <person name="Tang H."/>
            <person name="Krishnakumar V."/>
            <person name="Bidwell S."/>
            <person name="Rosen B."/>
            <person name="Chan A."/>
            <person name="Zhou S."/>
            <person name="Gentzbittel L."/>
            <person name="Childs K.L."/>
            <person name="Yandell M."/>
            <person name="Gundlach H."/>
            <person name="Mayer K.F."/>
            <person name="Schwartz D.C."/>
            <person name="Town C.D."/>
        </authorList>
    </citation>
    <scope>GENOME REANNOTATION</scope>
    <source>
        <strain evidence="1">A17</strain>
        <strain evidence="2 3">cv. Jemalong A17</strain>
    </source>
</reference>
<dbReference type="HOGENOM" id="CLU_768078_0_0_1"/>